<evidence type="ECO:0000256" key="1">
    <source>
        <dbReference type="SAM" id="MobiDB-lite"/>
    </source>
</evidence>
<dbReference type="Gene3D" id="3.30.70.330">
    <property type="match status" value="1"/>
</dbReference>
<keyword evidence="3" id="KW-1185">Reference proteome</keyword>
<reference evidence="2 3" key="1">
    <citation type="journal article" date="2020" name="bioRxiv">
        <title>Sequence and annotation of 42 cannabis genomes reveals extensive copy number variation in cannabinoid synthesis and pathogen resistance genes.</title>
        <authorList>
            <person name="Mckernan K.J."/>
            <person name="Helbert Y."/>
            <person name="Kane L.T."/>
            <person name="Ebling H."/>
            <person name="Zhang L."/>
            <person name="Liu B."/>
            <person name="Eaton Z."/>
            <person name="Mclaughlin S."/>
            <person name="Kingan S."/>
            <person name="Baybayan P."/>
            <person name="Concepcion G."/>
            <person name="Jordan M."/>
            <person name="Riva A."/>
            <person name="Barbazuk W."/>
            <person name="Harkins T."/>
        </authorList>
    </citation>
    <scope>NUCLEOTIDE SEQUENCE [LARGE SCALE GENOMIC DNA]</scope>
    <source>
        <strain evidence="3">cv. Jamaican Lion 4</strain>
        <tissue evidence="2">Leaf</tissue>
    </source>
</reference>
<feature type="region of interest" description="Disordered" evidence="1">
    <location>
        <begin position="76"/>
        <end position="172"/>
    </location>
</feature>
<dbReference type="SUPFAM" id="SSF54928">
    <property type="entry name" value="RNA-binding domain, RBD"/>
    <property type="match status" value="1"/>
</dbReference>
<gene>
    <name evidence="2" type="ORF">G4B88_029559</name>
</gene>
<evidence type="ECO:0000313" key="3">
    <source>
        <dbReference type="Proteomes" id="UP000583929"/>
    </source>
</evidence>
<accession>A0A7J6E0Q5</accession>
<dbReference type="InterPro" id="IPR051485">
    <property type="entry name" value="SR-CTD_assoc_factor"/>
</dbReference>
<feature type="non-terminal residue" evidence="2">
    <location>
        <position position="244"/>
    </location>
</feature>
<dbReference type="PANTHER" id="PTHR23140">
    <property type="entry name" value="RNA PROCESSING PROTEIN LD23810P"/>
    <property type="match status" value="1"/>
</dbReference>
<feature type="compositionally biased region" description="Basic and acidic residues" evidence="1">
    <location>
        <begin position="85"/>
        <end position="139"/>
    </location>
</feature>
<feature type="compositionally biased region" description="Basic residues" evidence="1">
    <location>
        <begin position="140"/>
        <end position="153"/>
    </location>
</feature>
<dbReference type="InterPro" id="IPR035979">
    <property type="entry name" value="RBD_domain_sf"/>
</dbReference>
<proteinExistence type="predicted"/>
<dbReference type="InterPro" id="IPR012677">
    <property type="entry name" value="Nucleotide-bd_a/b_plait_sf"/>
</dbReference>
<name>A0A7J6E0Q5_CANSA</name>
<dbReference type="Proteomes" id="UP000583929">
    <property type="component" value="Unassembled WGS sequence"/>
</dbReference>
<organism evidence="2 3">
    <name type="scientific">Cannabis sativa</name>
    <name type="common">Hemp</name>
    <name type="synonym">Marijuana</name>
    <dbReference type="NCBI Taxonomy" id="3483"/>
    <lineage>
        <taxon>Eukaryota</taxon>
        <taxon>Viridiplantae</taxon>
        <taxon>Streptophyta</taxon>
        <taxon>Embryophyta</taxon>
        <taxon>Tracheophyta</taxon>
        <taxon>Spermatophyta</taxon>
        <taxon>Magnoliopsida</taxon>
        <taxon>eudicotyledons</taxon>
        <taxon>Gunneridae</taxon>
        <taxon>Pentapetalae</taxon>
        <taxon>rosids</taxon>
        <taxon>fabids</taxon>
        <taxon>Rosales</taxon>
        <taxon>Cannabaceae</taxon>
        <taxon>Cannabis</taxon>
    </lineage>
</organism>
<dbReference type="GO" id="GO:0003723">
    <property type="term" value="F:RNA binding"/>
    <property type="evidence" value="ECO:0007669"/>
    <property type="project" value="TreeGrafter"/>
</dbReference>
<comment type="caution">
    <text evidence="2">The sequence shown here is derived from an EMBL/GenBank/DDBJ whole genome shotgun (WGS) entry which is preliminary data.</text>
</comment>
<sequence>GHGIQKSLEVLRPNSKEKAKGLTTFHLLKDHQQALQGCSTREMDPGRYGLQQGWDNNSLILFNPQALEGYGAVHEPNFRIGGSYVDRRGGRKDGNWRRRESRDRERDQSPYKRHDRERDHSPCRRHERSRSRGRDDNGHTRSRSPRGRSHGRSHREDSSDDARHERLKGLRGDVTVKRSVSAPSATVVVKGLSQKTTEEDLYQILAEWGPLSCSSYKGAKLWHITGLLLLISLLWELHVLLMES</sequence>
<dbReference type="AlphaFoldDB" id="A0A7J6E0Q5"/>
<dbReference type="PANTHER" id="PTHR23140:SF4">
    <property type="entry name" value="PROTEIN CBR-NRD-1"/>
    <property type="match status" value="1"/>
</dbReference>
<dbReference type="EMBL" id="JAATIQ010000542">
    <property type="protein sequence ID" value="KAF4351911.1"/>
    <property type="molecule type" value="Genomic_DNA"/>
</dbReference>
<protein>
    <submittedName>
        <fullName evidence="2">Uncharacterized protein</fullName>
    </submittedName>
</protein>
<feature type="non-terminal residue" evidence="2">
    <location>
        <position position="1"/>
    </location>
</feature>
<feature type="compositionally biased region" description="Basic and acidic residues" evidence="1">
    <location>
        <begin position="154"/>
        <end position="172"/>
    </location>
</feature>
<evidence type="ECO:0000313" key="2">
    <source>
        <dbReference type="EMBL" id="KAF4351911.1"/>
    </source>
</evidence>
<dbReference type="GO" id="GO:0005634">
    <property type="term" value="C:nucleus"/>
    <property type="evidence" value="ECO:0007669"/>
    <property type="project" value="TreeGrafter"/>
</dbReference>